<dbReference type="InterPro" id="IPR028098">
    <property type="entry name" value="Glyco_trans_4-like_N"/>
</dbReference>
<dbReference type="PANTHER" id="PTHR45947">
    <property type="entry name" value="SULFOQUINOVOSYL TRANSFERASE SQD2"/>
    <property type="match status" value="1"/>
</dbReference>
<dbReference type="InterPro" id="IPR001296">
    <property type="entry name" value="Glyco_trans_1"/>
</dbReference>
<dbReference type="SUPFAM" id="SSF53756">
    <property type="entry name" value="UDP-Glycosyltransferase/glycogen phosphorylase"/>
    <property type="match status" value="1"/>
</dbReference>
<feature type="domain" description="Glycosyl transferase family 1" evidence="1">
    <location>
        <begin position="201"/>
        <end position="357"/>
    </location>
</feature>
<gene>
    <name evidence="3" type="ORF">J2Z17_002941</name>
</gene>
<dbReference type="RefSeq" id="WP_209946264.1">
    <property type="nucleotide sequence ID" value="NZ_JAGGJU010000007.1"/>
</dbReference>
<accession>A0ABS4E0M9</accession>
<name>A0ABS4E0M9_9HYPH</name>
<dbReference type="Proteomes" id="UP000759443">
    <property type="component" value="Unassembled WGS sequence"/>
</dbReference>
<feature type="domain" description="Glycosyltransferase subfamily 4-like N-terminal" evidence="2">
    <location>
        <begin position="21"/>
        <end position="163"/>
    </location>
</feature>
<comment type="caution">
    <text evidence="3">The sequence shown here is derived from an EMBL/GenBank/DDBJ whole genome shotgun (WGS) entry which is preliminary data.</text>
</comment>
<evidence type="ECO:0000313" key="3">
    <source>
        <dbReference type="EMBL" id="MBP1851496.1"/>
    </source>
</evidence>
<sequence>MRILRVIASTDPRGGGPIEGLKLSAAALSEMGHETEVVSMDDPTAAFLRHLPFVVHARGPKKFGGRYAPDLAPWIAENAARFDVAVIHGLWNWASVGGSIAVRRARLPYVLFTHGMMDPWFKTQYPVKHVAKQALWLAGQGQALRDAQSVLFTSEEEKLSARHVFWGHPYAEEVVAYGCAAPPARNPGQDDAFCTCVPDLKGRRYLLYLSRIHEKKGCDLLIDTFAHAASADPDLDLVVAGPDTHGMTAGLKMAAAASGIGGRVHWPGMLTGAAKWGAFHGAEAFILPSHQENFGIVVAEAMACGTPVLTTSKVNIWREVQASGGGLIEPDTAEGVQNLLSTWMAFSKDSKQAMRSKARLGFERSFRIETAAKALEAVLAKASKSRSQRLEEA</sequence>
<reference evidence="3 4" key="1">
    <citation type="submission" date="2021-03" db="EMBL/GenBank/DDBJ databases">
        <title>Genomic Encyclopedia of Type Strains, Phase IV (KMG-IV): sequencing the most valuable type-strain genomes for metagenomic binning, comparative biology and taxonomic classification.</title>
        <authorList>
            <person name="Goeker M."/>
        </authorList>
    </citation>
    <scope>NUCLEOTIDE SEQUENCE [LARGE SCALE GENOMIC DNA]</scope>
    <source>
        <strain evidence="3 4">DSM 21600</strain>
    </source>
</reference>
<dbReference type="PANTHER" id="PTHR45947:SF3">
    <property type="entry name" value="SULFOQUINOVOSYL TRANSFERASE SQD2"/>
    <property type="match status" value="1"/>
</dbReference>
<dbReference type="InterPro" id="IPR050194">
    <property type="entry name" value="Glycosyltransferase_grp1"/>
</dbReference>
<evidence type="ECO:0000259" key="1">
    <source>
        <dbReference type="Pfam" id="PF00534"/>
    </source>
</evidence>
<dbReference type="Pfam" id="PF00534">
    <property type="entry name" value="Glycos_transf_1"/>
    <property type="match status" value="1"/>
</dbReference>
<dbReference type="Pfam" id="PF13579">
    <property type="entry name" value="Glyco_trans_4_4"/>
    <property type="match status" value="1"/>
</dbReference>
<keyword evidence="4" id="KW-1185">Reference proteome</keyword>
<organism evidence="3 4">
    <name type="scientific">Rhizobium halophytocola</name>
    <dbReference type="NCBI Taxonomy" id="735519"/>
    <lineage>
        <taxon>Bacteria</taxon>
        <taxon>Pseudomonadati</taxon>
        <taxon>Pseudomonadota</taxon>
        <taxon>Alphaproteobacteria</taxon>
        <taxon>Hyphomicrobiales</taxon>
        <taxon>Rhizobiaceae</taxon>
        <taxon>Rhizobium/Agrobacterium group</taxon>
        <taxon>Rhizobium</taxon>
    </lineage>
</organism>
<dbReference type="EMBL" id="JAGGJU010000007">
    <property type="protein sequence ID" value="MBP1851496.1"/>
    <property type="molecule type" value="Genomic_DNA"/>
</dbReference>
<dbReference type="Gene3D" id="3.40.50.2000">
    <property type="entry name" value="Glycogen Phosphorylase B"/>
    <property type="match status" value="2"/>
</dbReference>
<evidence type="ECO:0000313" key="4">
    <source>
        <dbReference type="Proteomes" id="UP000759443"/>
    </source>
</evidence>
<proteinExistence type="predicted"/>
<evidence type="ECO:0000259" key="2">
    <source>
        <dbReference type="Pfam" id="PF13579"/>
    </source>
</evidence>
<protein>
    <submittedName>
        <fullName evidence="3">Glycosyltransferase involved in cell wall biosynthesis</fullName>
    </submittedName>
</protein>